<name>A0A6L2KQ97_TANCI</name>
<gene>
    <name evidence="2" type="ORF">Tci_023681</name>
</gene>
<dbReference type="GO" id="GO:0016787">
    <property type="term" value="F:hydrolase activity"/>
    <property type="evidence" value="ECO:0007669"/>
    <property type="project" value="UniProtKB-KW"/>
</dbReference>
<dbReference type="PANTHER" id="PTHR10887">
    <property type="entry name" value="DNA2/NAM7 HELICASE FAMILY"/>
    <property type="match status" value="1"/>
</dbReference>
<keyword evidence="2" id="KW-0378">Hydrolase</keyword>
<reference evidence="2" key="1">
    <citation type="journal article" date="2019" name="Sci. Rep.">
        <title>Draft genome of Tanacetum cinerariifolium, the natural source of mosquito coil.</title>
        <authorList>
            <person name="Yamashiro T."/>
            <person name="Shiraishi A."/>
            <person name="Satake H."/>
            <person name="Nakayama K."/>
        </authorList>
    </citation>
    <scope>NUCLEOTIDE SEQUENCE</scope>
</reference>
<dbReference type="EMBL" id="BKCJ010002905">
    <property type="protein sequence ID" value="GEU51703.1"/>
    <property type="molecule type" value="Genomic_DNA"/>
</dbReference>
<dbReference type="SUPFAM" id="SSF52540">
    <property type="entry name" value="P-loop containing nucleoside triphosphate hydrolases"/>
    <property type="match status" value="1"/>
</dbReference>
<feature type="non-terminal residue" evidence="2">
    <location>
        <position position="1"/>
    </location>
</feature>
<organism evidence="2">
    <name type="scientific">Tanacetum cinerariifolium</name>
    <name type="common">Dalmatian daisy</name>
    <name type="synonym">Chrysanthemum cinerariifolium</name>
    <dbReference type="NCBI Taxonomy" id="118510"/>
    <lineage>
        <taxon>Eukaryota</taxon>
        <taxon>Viridiplantae</taxon>
        <taxon>Streptophyta</taxon>
        <taxon>Embryophyta</taxon>
        <taxon>Tracheophyta</taxon>
        <taxon>Spermatophyta</taxon>
        <taxon>Magnoliopsida</taxon>
        <taxon>eudicotyledons</taxon>
        <taxon>Gunneridae</taxon>
        <taxon>Pentapetalae</taxon>
        <taxon>asterids</taxon>
        <taxon>campanulids</taxon>
        <taxon>Asterales</taxon>
        <taxon>Asteraceae</taxon>
        <taxon>Asteroideae</taxon>
        <taxon>Anthemideae</taxon>
        <taxon>Anthemidinae</taxon>
        <taxon>Tanacetum</taxon>
    </lineage>
</organism>
<accession>A0A6L2KQ97</accession>
<protein>
    <submittedName>
        <fullName evidence="2">P-loop containing nucleoside triphosphate hydrolase</fullName>
    </submittedName>
</protein>
<feature type="domain" description="DNA2/NAM7 helicase helicase" evidence="1">
    <location>
        <begin position="1"/>
        <end position="61"/>
    </location>
</feature>
<evidence type="ECO:0000313" key="2">
    <source>
        <dbReference type="EMBL" id="GEU51703.1"/>
    </source>
</evidence>
<dbReference type="AlphaFoldDB" id="A0A6L2KQ97"/>
<dbReference type="Pfam" id="PF13086">
    <property type="entry name" value="AAA_11"/>
    <property type="match status" value="1"/>
</dbReference>
<comment type="caution">
    <text evidence="2">The sequence shown here is derived from an EMBL/GenBank/DDBJ whole genome shotgun (WGS) entry which is preliminary data.</text>
</comment>
<sequence length="167" mass="18526">FCTVSSSMRLHALKMKVELLVIDEAAQLIECESVIPLQLSGLRDVVLIGDEKQLPAMVQSKDAIIISTVTSNGSGSIGFLSTSQRANVVLTRARVDKVSHDSVLVKQSQVNSKGLSLVWAIDIEKVNKQSMQVIHVWDILQGTAKLQQLTRRITITRMFWQNLKDKA</sequence>
<dbReference type="InterPro" id="IPR041677">
    <property type="entry name" value="DNA2/NAM7_AAA_11"/>
</dbReference>
<dbReference type="GO" id="GO:0004386">
    <property type="term" value="F:helicase activity"/>
    <property type="evidence" value="ECO:0007669"/>
    <property type="project" value="InterPro"/>
</dbReference>
<dbReference type="PANTHER" id="PTHR10887:SF442">
    <property type="entry name" value="DNA HELICASE"/>
    <property type="match status" value="1"/>
</dbReference>
<dbReference type="Gene3D" id="3.40.50.300">
    <property type="entry name" value="P-loop containing nucleotide triphosphate hydrolases"/>
    <property type="match status" value="1"/>
</dbReference>
<dbReference type="InterPro" id="IPR045055">
    <property type="entry name" value="DNA2/NAM7-like"/>
</dbReference>
<evidence type="ECO:0000259" key="1">
    <source>
        <dbReference type="Pfam" id="PF13086"/>
    </source>
</evidence>
<dbReference type="InterPro" id="IPR027417">
    <property type="entry name" value="P-loop_NTPase"/>
</dbReference>
<proteinExistence type="predicted"/>